<organism evidence="2 3">
    <name type="scientific">Hymenobacter negativus</name>
    <dbReference type="NCBI Taxonomy" id="2795026"/>
    <lineage>
        <taxon>Bacteria</taxon>
        <taxon>Pseudomonadati</taxon>
        <taxon>Bacteroidota</taxon>
        <taxon>Cytophagia</taxon>
        <taxon>Cytophagales</taxon>
        <taxon>Hymenobacteraceae</taxon>
        <taxon>Hymenobacter</taxon>
    </lineage>
</organism>
<name>A0ABS3QM41_9BACT</name>
<dbReference type="Gene3D" id="2.60.40.10">
    <property type="entry name" value="Immunoglobulins"/>
    <property type="match status" value="1"/>
</dbReference>
<reference evidence="2 3" key="1">
    <citation type="submission" date="2021-03" db="EMBL/GenBank/DDBJ databases">
        <authorList>
            <person name="Kim M.K."/>
        </authorList>
    </citation>
    <scope>NUCLEOTIDE SEQUENCE [LARGE SCALE GENOMIC DNA]</scope>
    <source>
        <strain evidence="2 3">BT442</strain>
    </source>
</reference>
<sequence>MKPLYALAIFLLVLPVAARAQSTPLVAKRWTGAAGTTSWFNAANWAGGTLPTATDDVILDHRTVAGKYVVTLSGPTAVTVNSLHIQPLGGDSILFVILPTSTAPSPALALARSTVGDTALVVRQKGAVINRSGAASGNALDPSGSNPTAFLLNGGSYYHRTALGATGLVENLSDAAGTETGNFFFRSLGSAVSLPAAGSTYGNLVLEAGSVTAYTASGSANLTLNGSLTIAAGVTFTSTLTGNVVLRGNLVNAGNLRLDPAAGTTNCRLLLQGTAPQRISGTAFGAPATATSYFGPYAQLELNNPAGATLQTPMLLSNALTLSNGLLTTDATNLLTLDATSTVSGGSGTSFVNGPVARMVPATSNGSGAFTNYLFPVGKGAAYRPLTLRVNAQANAVTYRAEQVEGNPGQLGTVPTASNGTTLTRVSEVRSFTITPFNASGVVTQPTGFQGRVTLSFAPDDRVTDAVSLQIAKRADSTQPWASVGLSGGGISGTSGSYQTGFVTSSTFSSFSDFALASTSSNRSTNPLPVELTSFTASAEGKAVYLQWTTASEHNSAYFAVERSHDGHVFVPINQQPSQGTKASPTQYTFRDELLAVGITYYRIRQVDAEGVATYSSVRSVQSDRASATSLALFPNPAMATATLTGAVPGATVQVCDMLGRLVFRTTTDATGAAALILPKGLPAGVYLVRSGTVPALRLTVE</sequence>
<dbReference type="NCBIfam" id="TIGR04183">
    <property type="entry name" value="Por_Secre_tail"/>
    <property type="match status" value="1"/>
</dbReference>
<comment type="caution">
    <text evidence="2">The sequence shown here is derived from an EMBL/GenBank/DDBJ whole genome shotgun (WGS) entry which is preliminary data.</text>
</comment>
<keyword evidence="3" id="KW-1185">Reference proteome</keyword>
<dbReference type="EMBL" id="JAGETZ010000015">
    <property type="protein sequence ID" value="MBO2012156.1"/>
    <property type="molecule type" value="Genomic_DNA"/>
</dbReference>
<evidence type="ECO:0000313" key="2">
    <source>
        <dbReference type="EMBL" id="MBO2012156.1"/>
    </source>
</evidence>
<accession>A0ABS3QM41</accession>
<gene>
    <name evidence="2" type="ORF">J4E00_24030</name>
</gene>
<evidence type="ECO:0000256" key="1">
    <source>
        <dbReference type="SAM" id="SignalP"/>
    </source>
</evidence>
<keyword evidence="1" id="KW-0732">Signal</keyword>
<dbReference type="RefSeq" id="WP_208177923.1">
    <property type="nucleotide sequence ID" value="NZ_JAGETZ010000015.1"/>
</dbReference>
<feature type="signal peptide" evidence="1">
    <location>
        <begin position="1"/>
        <end position="20"/>
    </location>
</feature>
<proteinExistence type="predicted"/>
<dbReference type="Proteomes" id="UP000664369">
    <property type="component" value="Unassembled WGS sequence"/>
</dbReference>
<feature type="chain" id="PRO_5046110454" evidence="1">
    <location>
        <begin position="21"/>
        <end position="702"/>
    </location>
</feature>
<dbReference type="InterPro" id="IPR026444">
    <property type="entry name" value="Secre_tail"/>
</dbReference>
<evidence type="ECO:0000313" key="3">
    <source>
        <dbReference type="Proteomes" id="UP000664369"/>
    </source>
</evidence>
<dbReference type="InterPro" id="IPR013783">
    <property type="entry name" value="Ig-like_fold"/>
</dbReference>
<protein>
    <submittedName>
        <fullName evidence="2">T9SS type A sorting domain-containing protein</fullName>
    </submittedName>
</protein>